<dbReference type="AlphaFoldDB" id="A0A023BSN9"/>
<proteinExistence type="predicted"/>
<dbReference type="InterPro" id="IPR011042">
    <property type="entry name" value="6-blade_b-propeller_TolB-like"/>
</dbReference>
<evidence type="ECO:0000313" key="2">
    <source>
        <dbReference type="EMBL" id="EZH72969.1"/>
    </source>
</evidence>
<evidence type="ECO:0000259" key="1">
    <source>
        <dbReference type="Pfam" id="PF08450"/>
    </source>
</evidence>
<dbReference type="RefSeq" id="WP_034242750.1">
    <property type="nucleotide sequence ID" value="NZ_AQRA01000006.1"/>
</dbReference>
<keyword evidence="3" id="KW-1185">Reference proteome</keyword>
<sequence>MNNFSITFFVFVMCISFSGKSQSFNTPESITFDEATDSYYVSNIGNGEILKIDKTGIKTSFVSGYTSFLGVKLHNGVIYSAEDNKSGDDFVRGFDVSTGKLVFSLRIPNTKQLNDIEFDNAGDLYISDREGHTIFKVSIDHKSYEILNNTINTPNGLYFDAQKNRLLVCNTIDKSEVYEIDLESKKTTLIVKTNYPHLDGITMDKSGLIYLTSWSIDWKNSILLKYDSKEFTEIATNSNGMADIEYNQKTNSIDVVQLYDNSVLHFNLSNKK</sequence>
<feature type="domain" description="SMP-30/Gluconolactonase/LRE-like region" evidence="1">
    <location>
        <begin position="27"/>
        <end position="215"/>
    </location>
</feature>
<evidence type="ECO:0000313" key="3">
    <source>
        <dbReference type="Proteomes" id="UP000023541"/>
    </source>
</evidence>
<dbReference type="EMBL" id="AQRA01000006">
    <property type="protein sequence ID" value="EZH72969.1"/>
    <property type="molecule type" value="Genomic_DNA"/>
</dbReference>
<dbReference type="InterPro" id="IPR013658">
    <property type="entry name" value="SGL"/>
</dbReference>
<dbReference type="Proteomes" id="UP000023541">
    <property type="component" value="Unassembled WGS sequence"/>
</dbReference>
<name>A0A023BSN9_9FLAO</name>
<protein>
    <recommendedName>
        <fullName evidence="1">SMP-30/Gluconolactonase/LRE-like region domain-containing protein</fullName>
    </recommendedName>
</protein>
<dbReference type="Gene3D" id="2.120.10.30">
    <property type="entry name" value="TolB, C-terminal domain"/>
    <property type="match status" value="1"/>
</dbReference>
<dbReference type="OrthoDB" id="7675395at2"/>
<organism evidence="2 3">
    <name type="scientific">Aquimarina atlantica</name>
    <dbReference type="NCBI Taxonomy" id="1317122"/>
    <lineage>
        <taxon>Bacteria</taxon>
        <taxon>Pseudomonadati</taxon>
        <taxon>Bacteroidota</taxon>
        <taxon>Flavobacteriia</taxon>
        <taxon>Flavobacteriales</taxon>
        <taxon>Flavobacteriaceae</taxon>
        <taxon>Aquimarina</taxon>
    </lineage>
</organism>
<dbReference type="STRING" id="1317122.ATO12_18285"/>
<dbReference type="Pfam" id="PF08450">
    <property type="entry name" value="SGL"/>
    <property type="match status" value="1"/>
</dbReference>
<dbReference type="SUPFAM" id="SSF101898">
    <property type="entry name" value="NHL repeat"/>
    <property type="match status" value="1"/>
</dbReference>
<gene>
    <name evidence="2" type="ORF">ATO12_18285</name>
</gene>
<accession>A0A023BSN9</accession>
<reference evidence="2 3" key="1">
    <citation type="submission" date="2014-04" db="EMBL/GenBank/DDBJ databases">
        <title>Aquimarina sp. 22II-S11-z7 Genome Sequencing.</title>
        <authorList>
            <person name="Lai Q."/>
        </authorList>
    </citation>
    <scope>NUCLEOTIDE SEQUENCE [LARGE SCALE GENOMIC DNA]</scope>
    <source>
        <strain evidence="2 3">22II-S11-z7</strain>
    </source>
</reference>
<dbReference type="eggNOG" id="COG3386">
    <property type="taxonomic scope" value="Bacteria"/>
</dbReference>
<comment type="caution">
    <text evidence="2">The sequence shown here is derived from an EMBL/GenBank/DDBJ whole genome shotgun (WGS) entry which is preliminary data.</text>
</comment>